<dbReference type="Proteomes" id="UP000326939">
    <property type="component" value="Chromosome 7"/>
</dbReference>
<name>A0A5N5M2A3_9ROSI</name>
<protein>
    <recommendedName>
        <fullName evidence="8">Cystatin domain-containing protein</fullName>
    </recommendedName>
</protein>
<dbReference type="SUPFAM" id="SSF53633">
    <property type="entry name" value="Carbamate kinase-like"/>
    <property type="match status" value="1"/>
</dbReference>
<evidence type="ECO:0000256" key="4">
    <source>
        <dbReference type="ARBA" id="ARBA00022741"/>
    </source>
</evidence>
<evidence type="ECO:0000313" key="10">
    <source>
        <dbReference type="Proteomes" id="UP000326939"/>
    </source>
</evidence>
<keyword evidence="10" id="KW-1185">Reference proteome</keyword>
<reference evidence="10" key="1">
    <citation type="journal article" date="2019" name="Gigascience">
        <title>De novo genome assembly of the endangered Acer yangbiense, a plant species with extremely small populations endemic to Yunnan Province, China.</title>
        <authorList>
            <person name="Yang J."/>
            <person name="Wariss H.M."/>
            <person name="Tao L."/>
            <person name="Zhang R."/>
            <person name="Yun Q."/>
            <person name="Hollingsworth P."/>
            <person name="Dao Z."/>
            <person name="Luo G."/>
            <person name="Guo H."/>
            <person name="Ma Y."/>
            <person name="Sun W."/>
        </authorList>
    </citation>
    <scope>NUCLEOTIDE SEQUENCE [LARGE SCALE GENOMIC DNA]</scope>
    <source>
        <strain evidence="10">cv. br00</strain>
    </source>
</reference>
<dbReference type="GO" id="GO:0005524">
    <property type="term" value="F:ATP binding"/>
    <property type="evidence" value="ECO:0007669"/>
    <property type="project" value="UniProtKB-KW"/>
</dbReference>
<dbReference type="GO" id="GO:0006225">
    <property type="term" value="P:UDP biosynthetic process"/>
    <property type="evidence" value="ECO:0007669"/>
    <property type="project" value="TreeGrafter"/>
</dbReference>
<comment type="caution">
    <text evidence="9">The sequence shown here is derived from an EMBL/GenBank/DDBJ whole genome shotgun (WGS) entry which is preliminary data.</text>
</comment>
<dbReference type="SUPFAM" id="SSF54403">
    <property type="entry name" value="Cystatin/monellin"/>
    <property type="match status" value="1"/>
</dbReference>
<dbReference type="Gene3D" id="3.10.450.10">
    <property type="match status" value="1"/>
</dbReference>
<feature type="chain" id="PRO_5024377390" description="Cystatin domain-containing protein" evidence="7">
    <location>
        <begin position="22"/>
        <end position="239"/>
    </location>
</feature>
<keyword evidence="5" id="KW-0418">Kinase</keyword>
<dbReference type="PANTHER" id="PTHR42833:SF4">
    <property type="entry name" value="URIDYLATE KINASE PUMPKIN, CHLOROPLASTIC"/>
    <property type="match status" value="1"/>
</dbReference>
<feature type="signal peptide" evidence="7">
    <location>
        <begin position="1"/>
        <end position="21"/>
    </location>
</feature>
<keyword evidence="3" id="KW-0789">Thiol protease inhibitor</keyword>
<dbReference type="InterPro" id="IPR036393">
    <property type="entry name" value="AceGlu_kinase-like_sf"/>
</dbReference>
<dbReference type="GO" id="GO:0004869">
    <property type="term" value="F:cysteine-type endopeptidase inhibitor activity"/>
    <property type="evidence" value="ECO:0007669"/>
    <property type="project" value="UniProtKB-KW"/>
</dbReference>
<dbReference type="SMART" id="SM00043">
    <property type="entry name" value="CY"/>
    <property type="match status" value="1"/>
</dbReference>
<keyword evidence="4" id="KW-0547">Nucleotide-binding</keyword>
<evidence type="ECO:0000256" key="2">
    <source>
        <dbReference type="ARBA" id="ARBA00022690"/>
    </source>
</evidence>
<dbReference type="Gene3D" id="3.40.1160.10">
    <property type="entry name" value="Acetylglutamate kinase-like"/>
    <property type="match status" value="1"/>
</dbReference>
<evidence type="ECO:0000256" key="1">
    <source>
        <dbReference type="ARBA" id="ARBA00022679"/>
    </source>
</evidence>
<evidence type="ECO:0000313" key="9">
    <source>
        <dbReference type="EMBL" id="KAB5548296.1"/>
    </source>
</evidence>
<organism evidence="9 10">
    <name type="scientific">Salix brachista</name>
    <dbReference type="NCBI Taxonomy" id="2182728"/>
    <lineage>
        <taxon>Eukaryota</taxon>
        <taxon>Viridiplantae</taxon>
        <taxon>Streptophyta</taxon>
        <taxon>Embryophyta</taxon>
        <taxon>Tracheophyta</taxon>
        <taxon>Spermatophyta</taxon>
        <taxon>Magnoliopsida</taxon>
        <taxon>eudicotyledons</taxon>
        <taxon>Gunneridae</taxon>
        <taxon>Pentapetalae</taxon>
        <taxon>rosids</taxon>
        <taxon>fabids</taxon>
        <taxon>Malpighiales</taxon>
        <taxon>Salicaceae</taxon>
        <taxon>Saliceae</taxon>
        <taxon>Salix</taxon>
    </lineage>
</organism>
<gene>
    <name evidence="9" type="ORF">DKX38_011702</name>
</gene>
<evidence type="ECO:0000259" key="8">
    <source>
        <dbReference type="SMART" id="SM00043"/>
    </source>
</evidence>
<dbReference type="EMBL" id="VDCV01000007">
    <property type="protein sequence ID" value="KAB5548296.1"/>
    <property type="molecule type" value="Genomic_DNA"/>
</dbReference>
<keyword evidence="7" id="KW-0732">Signal</keyword>
<dbReference type="InterPro" id="IPR046350">
    <property type="entry name" value="Cystatin_sf"/>
</dbReference>
<feature type="domain" description="Cystatin" evidence="8">
    <location>
        <begin position="37"/>
        <end position="119"/>
    </location>
</feature>
<keyword evidence="1" id="KW-0808">Transferase</keyword>
<dbReference type="AlphaFoldDB" id="A0A5N5M2A3"/>
<evidence type="ECO:0000256" key="6">
    <source>
        <dbReference type="ARBA" id="ARBA00022840"/>
    </source>
</evidence>
<keyword evidence="6" id="KW-0067">ATP-binding</keyword>
<dbReference type="PANTHER" id="PTHR42833">
    <property type="entry name" value="URIDYLATE KINASE"/>
    <property type="match status" value="1"/>
</dbReference>
<evidence type="ECO:0000256" key="3">
    <source>
        <dbReference type="ARBA" id="ARBA00022704"/>
    </source>
</evidence>
<keyword evidence="2" id="KW-0646">Protease inhibitor</keyword>
<accession>A0A5N5M2A3</accession>
<sequence>MISPAIISSLLTLAVVLTVTATLLISASGVFCPDRMATLGCVHDSQSSQNSVEIDCLARFAGDEHNEKEGSEGERASGCGTMHHLTIEEIEAGKKKLYEAKVWVKPWLNFKELHEFKMPVMFLCFRGIPLVEKGVCVMWLEENRLGGRKDTSRTVATVVGGGNIFHGSSCGLDRSSADYIATMESIGISTRVQTAFRMSEVAEPYICRGVARHLEKGRVVIFVAGTANPFFTTDTASAL</sequence>
<evidence type="ECO:0000256" key="7">
    <source>
        <dbReference type="SAM" id="SignalP"/>
    </source>
</evidence>
<dbReference type="GO" id="GO:0033862">
    <property type="term" value="F:UMP kinase activity"/>
    <property type="evidence" value="ECO:0007669"/>
    <property type="project" value="TreeGrafter"/>
</dbReference>
<proteinExistence type="predicted"/>
<evidence type="ECO:0000256" key="5">
    <source>
        <dbReference type="ARBA" id="ARBA00022777"/>
    </source>
</evidence>
<dbReference type="CDD" id="cd00042">
    <property type="entry name" value="CY"/>
    <property type="match status" value="1"/>
</dbReference>
<dbReference type="InterPro" id="IPR000010">
    <property type="entry name" value="Cystatin_dom"/>
</dbReference>